<feature type="compositionally biased region" description="Basic and acidic residues" evidence="1">
    <location>
        <begin position="156"/>
        <end position="168"/>
    </location>
</feature>
<evidence type="ECO:0000256" key="1">
    <source>
        <dbReference type="SAM" id="MobiDB-lite"/>
    </source>
</evidence>
<evidence type="ECO:0000313" key="3">
    <source>
        <dbReference type="Proteomes" id="UP000799441"/>
    </source>
</evidence>
<feature type="region of interest" description="Disordered" evidence="1">
    <location>
        <begin position="135"/>
        <end position="168"/>
    </location>
</feature>
<dbReference type="OrthoDB" id="5421041at2759"/>
<reference evidence="2" key="1">
    <citation type="journal article" date="2020" name="Stud. Mycol.">
        <title>101 Dothideomycetes genomes: a test case for predicting lifestyles and emergence of pathogens.</title>
        <authorList>
            <person name="Haridas S."/>
            <person name="Albert R."/>
            <person name="Binder M."/>
            <person name="Bloem J."/>
            <person name="Labutti K."/>
            <person name="Salamov A."/>
            <person name="Andreopoulos B."/>
            <person name="Baker S."/>
            <person name="Barry K."/>
            <person name="Bills G."/>
            <person name="Bluhm B."/>
            <person name="Cannon C."/>
            <person name="Castanera R."/>
            <person name="Culley D."/>
            <person name="Daum C."/>
            <person name="Ezra D."/>
            <person name="Gonzalez J."/>
            <person name="Henrissat B."/>
            <person name="Kuo A."/>
            <person name="Liang C."/>
            <person name="Lipzen A."/>
            <person name="Lutzoni F."/>
            <person name="Magnuson J."/>
            <person name="Mondo S."/>
            <person name="Nolan M."/>
            <person name="Ohm R."/>
            <person name="Pangilinan J."/>
            <person name="Park H.-J."/>
            <person name="Ramirez L."/>
            <person name="Alfaro M."/>
            <person name="Sun H."/>
            <person name="Tritt A."/>
            <person name="Yoshinaga Y."/>
            <person name="Zwiers L.-H."/>
            <person name="Turgeon B."/>
            <person name="Goodwin S."/>
            <person name="Spatafora J."/>
            <person name="Crous P."/>
            <person name="Grigoriev I."/>
        </authorList>
    </citation>
    <scope>NUCLEOTIDE SEQUENCE</scope>
    <source>
        <strain evidence="2">CBS 116435</strain>
    </source>
</reference>
<sequence>MPSLQKGTSNASPPKVNGIIEGSTLTANERTPFGDLYAALESLRNTDSFRKLSSVHEQLGSLQRELCAKHKQIKSLEEADIKQKGSHQAAIEDLLAGYHSTKAKHDTDIELLRAQNKELEIRGREKDVECERLRQEKENALSSQADISDSLAHTRNKLEDKKREAGALEKKYNNSKKISNEMKESLEHQKKQVGRLQTELDLTKKDLESTSTKLSSTENELLNLNNMTVNLQEEDLKITTGRLQSLWSTGFQLVNKYFRADLTETSLHDEGLWMRLTSINENVPLPRSNSPAAKDIRCAVILAIIFYEIDRLIFLPTYLEEAEHLRPFLFSQARQDSHQEAFCRSALLSLSTIKQIRNGKERVDQLVSKFVDFVHGVYARGQDENLRGDFRKLVESAQTAWIAIRQLRPCYEPSMNPRHDRYDSWQTLSFQNGNSGVATASSNGDRTKSKAVLVVFPGLFVAKQNNALLSSKEESVPETVTRGIVFRESQTATAAEEVAQQEQSSPTRWTKSLTFGRRRDSNAAAPGFLGVT</sequence>
<dbReference type="Proteomes" id="UP000799441">
    <property type="component" value="Unassembled WGS sequence"/>
</dbReference>
<gene>
    <name evidence="2" type="ORF">K431DRAFT_344556</name>
</gene>
<organism evidence="2 3">
    <name type="scientific">Polychaeton citri CBS 116435</name>
    <dbReference type="NCBI Taxonomy" id="1314669"/>
    <lineage>
        <taxon>Eukaryota</taxon>
        <taxon>Fungi</taxon>
        <taxon>Dikarya</taxon>
        <taxon>Ascomycota</taxon>
        <taxon>Pezizomycotina</taxon>
        <taxon>Dothideomycetes</taxon>
        <taxon>Dothideomycetidae</taxon>
        <taxon>Capnodiales</taxon>
        <taxon>Capnodiaceae</taxon>
        <taxon>Polychaeton</taxon>
    </lineage>
</organism>
<dbReference type="EMBL" id="MU003775">
    <property type="protein sequence ID" value="KAF2723674.1"/>
    <property type="molecule type" value="Genomic_DNA"/>
</dbReference>
<feature type="region of interest" description="Disordered" evidence="1">
    <location>
        <begin position="1"/>
        <end position="20"/>
    </location>
</feature>
<accession>A0A9P4UR89</accession>
<keyword evidence="3" id="KW-1185">Reference proteome</keyword>
<protein>
    <submittedName>
        <fullName evidence="2">Uncharacterized protein</fullName>
    </submittedName>
</protein>
<proteinExistence type="predicted"/>
<feature type="region of interest" description="Disordered" evidence="1">
    <location>
        <begin position="496"/>
        <end position="516"/>
    </location>
</feature>
<feature type="compositionally biased region" description="Polar residues" evidence="1">
    <location>
        <begin position="140"/>
        <end position="153"/>
    </location>
</feature>
<evidence type="ECO:0000313" key="2">
    <source>
        <dbReference type="EMBL" id="KAF2723674.1"/>
    </source>
</evidence>
<feature type="compositionally biased region" description="Polar residues" evidence="1">
    <location>
        <begin position="1"/>
        <end position="12"/>
    </location>
</feature>
<feature type="compositionally biased region" description="Low complexity" evidence="1">
    <location>
        <begin position="496"/>
        <end position="505"/>
    </location>
</feature>
<name>A0A9P4UR89_9PEZI</name>
<dbReference type="AlphaFoldDB" id="A0A9P4UR89"/>
<comment type="caution">
    <text evidence="2">The sequence shown here is derived from an EMBL/GenBank/DDBJ whole genome shotgun (WGS) entry which is preliminary data.</text>
</comment>